<dbReference type="EMBL" id="ANKE01000764">
    <property type="protein sequence ID" value="EPC70045.1"/>
    <property type="molecule type" value="Genomic_DNA"/>
</dbReference>
<dbReference type="GO" id="GO:0003723">
    <property type="term" value="F:RNA binding"/>
    <property type="evidence" value="ECO:0007669"/>
    <property type="project" value="UniProtKB-KW"/>
</dbReference>
<reference evidence="3 4" key="1">
    <citation type="journal article" date="2013" name="PLoS ONE">
        <title>Lactobacillus paracasei comparative genomics: towards species pan-genome definition and exploitation of diversity.</title>
        <authorList>
            <person name="Smokvina T."/>
            <person name="Wels M."/>
            <person name="Polka J."/>
            <person name="Chervaux C."/>
            <person name="Brisse S."/>
            <person name="Boekhorst J."/>
            <person name="van Hylckama Vlieg J.E."/>
            <person name="Siezen R.J."/>
        </authorList>
    </citation>
    <scope>NUCLEOTIDE SEQUENCE [LARGE SCALE GENOMIC DNA]</scope>
    <source>
        <strain evidence="3 4">Lpp41</strain>
    </source>
</reference>
<evidence type="ECO:0000313" key="3">
    <source>
        <dbReference type="EMBL" id="EPC70045.1"/>
    </source>
</evidence>
<feature type="non-terminal residue" evidence="3">
    <location>
        <position position="73"/>
    </location>
</feature>
<accession>A0A829H344</accession>
<dbReference type="GO" id="GO:0032259">
    <property type="term" value="P:methylation"/>
    <property type="evidence" value="ECO:0007669"/>
    <property type="project" value="UniProtKB-KW"/>
</dbReference>
<proteinExistence type="predicted"/>
<gene>
    <name evidence="3" type="ORF">Lpp41_15946</name>
</gene>
<evidence type="ECO:0000313" key="4">
    <source>
        <dbReference type="Proteomes" id="UP000014244"/>
    </source>
</evidence>
<name>A0A829H344_LACPA</name>
<dbReference type="SUPFAM" id="SSF48013">
    <property type="entry name" value="NusB-like"/>
    <property type="match status" value="1"/>
</dbReference>
<dbReference type="InterPro" id="IPR035926">
    <property type="entry name" value="NusB-like_sf"/>
</dbReference>
<protein>
    <submittedName>
        <fullName evidence="3">16S rRNA methyltransferase B</fullName>
    </submittedName>
</protein>
<dbReference type="InterPro" id="IPR006027">
    <property type="entry name" value="NusB_RsmB_TIM44"/>
</dbReference>
<organism evidence="3 4">
    <name type="scientific">Lacticaseibacillus paracasei subsp. paracasei Lpp41</name>
    <dbReference type="NCBI Taxonomy" id="1256208"/>
    <lineage>
        <taxon>Bacteria</taxon>
        <taxon>Bacillati</taxon>
        <taxon>Bacillota</taxon>
        <taxon>Bacilli</taxon>
        <taxon>Lactobacillales</taxon>
        <taxon>Lactobacillaceae</taxon>
        <taxon>Lacticaseibacillus</taxon>
    </lineage>
</organism>
<dbReference type="Proteomes" id="UP000014244">
    <property type="component" value="Unassembled WGS sequence"/>
</dbReference>
<evidence type="ECO:0000259" key="2">
    <source>
        <dbReference type="Pfam" id="PF01029"/>
    </source>
</evidence>
<comment type="caution">
    <text evidence="3">The sequence shown here is derived from an EMBL/GenBank/DDBJ whole genome shotgun (WGS) entry which is preliminary data.</text>
</comment>
<dbReference type="AlphaFoldDB" id="A0A829H344"/>
<sequence length="73" mass="7997">MTPNNPRLLAVETLSRVTGQGGYSNLTLDHVINSHKLTPRDAGLLTNIVYGVIQHQLTLDFIWHLSSKAGNST</sequence>
<dbReference type="GO" id="GO:0008168">
    <property type="term" value="F:methyltransferase activity"/>
    <property type="evidence" value="ECO:0007669"/>
    <property type="project" value="UniProtKB-KW"/>
</dbReference>
<feature type="domain" description="NusB/RsmB/TIM44" evidence="2">
    <location>
        <begin position="5"/>
        <end position="63"/>
    </location>
</feature>
<dbReference type="Pfam" id="PF01029">
    <property type="entry name" value="NusB"/>
    <property type="match status" value="1"/>
</dbReference>
<dbReference type="GO" id="GO:0006355">
    <property type="term" value="P:regulation of DNA-templated transcription"/>
    <property type="evidence" value="ECO:0007669"/>
    <property type="project" value="InterPro"/>
</dbReference>
<keyword evidence="3" id="KW-0489">Methyltransferase</keyword>
<evidence type="ECO:0000256" key="1">
    <source>
        <dbReference type="ARBA" id="ARBA00022884"/>
    </source>
</evidence>
<keyword evidence="3" id="KW-0808">Transferase</keyword>
<dbReference type="Gene3D" id="1.10.940.10">
    <property type="entry name" value="NusB-like"/>
    <property type="match status" value="1"/>
</dbReference>
<keyword evidence="1" id="KW-0694">RNA-binding</keyword>